<organism evidence="4">
    <name type="scientific">Pseudomonas zanjanensis</name>
    <dbReference type="NCBI Taxonomy" id="2745496"/>
    <lineage>
        <taxon>Bacteria</taxon>
        <taxon>Pseudomonadati</taxon>
        <taxon>Pseudomonadota</taxon>
        <taxon>Gammaproteobacteria</taxon>
        <taxon>Pseudomonadales</taxon>
        <taxon>Pseudomonadaceae</taxon>
        <taxon>Pseudomonas</taxon>
    </lineage>
</organism>
<evidence type="ECO:0000313" key="6">
    <source>
        <dbReference type="Proteomes" id="UP000636518"/>
    </source>
</evidence>
<reference evidence="4 6" key="1">
    <citation type="journal article" date="2020" name="Microorganisms">
        <title>Reliable Identification of Environmental Pseudomonas Isolates Using the rpoD Gene.</title>
        <authorList>
            <consortium name="The Broad Institute Genome Sequencing Platform"/>
            <person name="Girard L."/>
            <person name="Lood C."/>
            <person name="Rokni-Zadeh H."/>
            <person name="van Noort V."/>
            <person name="Lavigne R."/>
            <person name="De Mot R."/>
        </authorList>
    </citation>
    <scope>NUCLEOTIDE SEQUENCE</scope>
    <source>
        <strain evidence="4 6">SWRI12</strain>
    </source>
</reference>
<dbReference type="Proteomes" id="UP000636518">
    <property type="component" value="Unassembled WGS sequence"/>
</dbReference>
<evidence type="ECO:0000313" key="4">
    <source>
        <dbReference type="EMBL" id="MBC3392972.1"/>
    </source>
</evidence>
<feature type="region of interest" description="Disordered" evidence="2">
    <location>
        <begin position="1523"/>
        <end position="1571"/>
    </location>
</feature>
<dbReference type="InterPro" id="IPR006530">
    <property type="entry name" value="YD"/>
</dbReference>
<dbReference type="PANTHER" id="PTHR32305">
    <property type="match status" value="1"/>
</dbReference>
<evidence type="ECO:0000259" key="3">
    <source>
        <dbReference type="Pfam" id="PF25023"/>
    </source>
</evidence>
<comment type="caution">
    <text evidence="4">The sequence shown here is derived from an EMBL/GenBank/DDBJ whole genome shotgun (WGS) entry which is preliminary data.</text>
</comment>
<keyword evidence="1" id="KW-0677">Repeat</keyword>
<dbReference type="Pfam" id="PF05593">
    <property type="entry name" value="RHS_repeat"/>
    <property type="match status" value="1"/>
</dbReference>
<dbReference type="NCBIfam" id="TIGR03696">
    <property type="entry name" value="Rhs_assc_core"/>
    <property type="match status" value="1"/>
</dbReference>
<dbReference type="PANTHER" id="PTHR32305:SF15">
    <property type="entry name" value="PROTEIN RHSA-RELATED"/>
    <property type="match status" value="1"/>
</dbReference>
<feature type="compositionally biased region" description="Polar residues" evidence="2">
    <location>
        <begin position="1562"/>
        <end position="1571"/>
    </location>
</feature>
<proteinExistence type="predicted"/>
<dbReference type="EMBL" id="JABWRB020000001">
    <property type="protein sequence ID" value="MBV4496817.1"/>
    <property type="molecule type" value="Genomic_DNA"/>
</dbReference>
<dbReference type="RefSeq" id="WP_186709912.1">
    <property type="nucleotide sequence ID" value="NZ_JABWRB020000001.1"/>
</dbReference>
<feature type="region of interest" description="Disordered" evidence="2">
    <location>
        <begin position="1585"/>
        <end position="1605"/>
    </location>
</feature>
<dbReference type="NCBIfam" id="TIGR01643">
    <property type="entry name" value="YD_repeat_2x"/>
    <property type="match status" value="3"/>
</dbReference>
<dbReference type="EMBL" id="JABWRB010000046">
    <property type="protein sequence ID" value="MBC3392972.1"/>
    <property type="molecule type" value="Genomic_DNA"/>
</dbReference>
<dbReference type="Gene3D" id="2.180.10.10">
    <property type="entry name" value="RHS repeat-associated core"/>
    <property type="match status" value="1"/>
</dbReference>
<sequence length="1649" mass="184132">MATTTAVHSNAFNFLSFVQSGVDARTGQYTISLSLPEVKTCELSGPVVPLTLNFNPLNTVNAGFGLGWEMGLTQYAPSNQIISLHSGETFKVTGPYPGFANRLRMKEQKIENFKLFTVPDTAQFKVVHKSGLVEVLELKGASPQVAVPIRLYSPQGHEVTLEYISVNGKPMLSAMRDNTGAVLQITRDTTAHTVTFSLGIVNGTPSARVVMNLKDDRVDRITLPTTEGAGWRFEYRTEKDLACISEVWTPLGAHETVRYNDEGHGFPGGDNSRKLPRVTDHITDPGSGDPPITVKYSYSADGHNFLGYGSSIDWDDSGLDNLFRVLDRYTYSSTERLTIGSETVRSITRTFNRFHLQTEEVVAQGNHQKTLRTRYYADDDDKLSFDNQPRQCQLPRQTSTLWALSDDPRFWRLDKEITEYDIHGNQTLRIEPTGLTETITYYPNDGVEGFCPADPYGFVRHVREKTVTPSSDPQRVPGLEPGASVKRARFRYETLPAISDSAIPQPWLCVVEERLYELIDETERQLSLTVFDYINDPATPLTHGRRARQAITLGDDSGPTSVIDYSYTKNPSNQSLRTVQQFSSDVDNAVRTVIDERSMLNGEPLLVTENGIQHRYVYDELNRVQREIQAPDSDYPATRRYSYRLIRPADAGQDPITTQAYQQMEDVKGVKVRTHFDGMSRAVREEMQDVDHSGGSYRDIYTAKYNAKGFLIEETNIDWLEATDLPLTTSYTYDLWGLQDSVTRPDGVKEWTLNNPIAFTTEEWIDGTARTRTITNRFEKTVSVEQIGVDGRRISQTSFKYDGLGNCTQAIDALGQITRYRYDAFARLLSTTLPDLSTVRYTYAEHSQAELHTSIEVEPGNTHLPTRRLGEQRFDGLDRLVGFKVGPRDEQLVYEAGHFQPKHRITPAGNQIDYQYKHGLSEKPTVVTAPDDESTFEVDLLDARLDSSKNSQGEYHFSYDEAGRLVAESWKDAVDNKTYTTRYKTSLKGRRLSRTDIGNHQTLMDYDRRNGRLLSIEQGQLHAAFDYDVIGRVYRTTSQDKATNNTLTTTLEFDELGRETLRTLVLLDAQNQPIEAERSIELTYLADSNVKTRHLRVGGASALLETYSYDLRGRLERYRCSGTDLPKDRYGNAIVSQYFEFDVLDNIIYTRTVFSDGRLDIAHFTFAEDDPCQLVGASHSHPDYQQLESRFSYDPDGNLEHDETGLRLRYDSQGRLVQVTTPTGQSVTAYRYDPHDNLQAVQPQGDTQTLRFYQGTRVTDTLHDDHHIQFLYHEGQPLGQQTPSDDGQTLLLLTDAKRSVIGENQGSDVRSVVYGAYGERDENNGLQSLLAFNGEAVESTGWYLLGNGYRAYNPSLMRFQSPDSMSPFGAGGLNCYMYCAGNPIAFSDPSGHRAQSLVNNYGFQGGLFGASIFIGIVLSILTANAGPLIAAVAEAVGTTTTMVVSTVNTVANFVTWGSMVAAAGTEAARMFVRDEQANETLGWIAAGLGLIAMPKVKGPTVKVPKAPASSNWILKARTPNPLKRYRTFDDPEIRPPQRSPDPAMPASSTSSSPRIATRTTSNGGSSINSAHGTLTEASIAGARGSDIAQETSESIPPSPHFSQKNLRKVAKEALLKNDQDALKKNVISDIEHIREGQHWNKHKIIGGYQ</sequence>
<protein>
    <submittedName>
        <fullName evidence="4">RHS repeat-associated core domain-containing protein</fullName>
    </submittedName>
</protein>
<accession>A0A923JMN3</accession>
<evidence type="ECO:0000256" key="1">
    <source>
        <dbReference type="ARBA" id="ARBA00022737"/>
    </source>
</evidence>
<dbReference type="Pfam" id="PF25023">
    <property type="entry name" value="TEN_YD-shell"/>
    <property type="match status" value="1"/>
</dbReference>
<feature type="domain" description="Teneurin-like YD-shell" evidence="3">
    <location>
        <begin position="1005"/>
        <end position="1363"/>
    </location>
</feature>
<dbReference type="InterPro" id="IPR031325">
    <property type="entry name" value="RHS_repeat"/>
</dbReference>
<dbReference type="InterPro" id="IPR056823">
    <property type="entry name" value="TEN-like_YD-shell"/>
</dbReference>
<dbReference type="InterPro" id="IPR050708">
    <property type="entry name" value="T6SS_VgrG/RHS"/>
</dbReference>
<feature type="compositionally biased region" description="Low complexity" evidence="2">
    <location>
        <begin position="1544"/>
        <end position="1561"/>
    </location>
</feature>
<feature type="compositionally biased region" description="Basic and acidic residues" evidence="2">
    <location>
        <begin position="1526"/>
        <end position="1535"/>
    </location>
</feature>
<feature type="compositionally biased region" description="Polar residues" evidence="2">
    <location>
        <begin position="1588"/>
        <end position="1604"/>
    </location>
</feature>
<keyword evidence="6" id="KW-1185">Reference proteome</keyword>
<evidence type="ECO:0000256" key="2">
    <source>
        <dbReference type="SAM" id="MobiDB-lite"/>
    </source>
</evidence>
<evidence type="ECO:0000313" key="5">
    <source>
        <dbReference type="EMBL" id="MBV4496817.1"/>
    </source>
</evidence>
<dbReference type="InterPro" id="IPR022385">
    <property type="entry name" value="Rhs_assc_core"/>
</dbReference>
<name>A0A923JMN3_9PSED</name>
<gene>
    <name evidence="5" type="ORF">HU715_015800</name>
    <name evidence="4" type="ORF">HU715_25290</name>
</gene>
<reference evidence="4" key="2">
    <citation type="submission" date="2020-07" db="EMBL/GenBank/DDBJ databases">
        <authorList>
            <person name="Lood C."/>
            <person name="Girard L."/>
        </authorList>
    </citation>
    <scope>NUCLEOTIDE SEQUENCE</scope>
    <source>
        <strain evidence="4">SWRI12</strain>
    </source>
</reference>
<reference evidence="5" key="3">
    <citation type="submission" date="2021-06" db="EMBL/GenBank/DDBJ databases">
        <title>Updating the genus Pseudomonas: Description of 43 new species and partition of the Pseudomonas putida group.</title>
        <authorList>
            <person name="Girard L."/>
            <person name="Lood C."/>
            <person name="Vandamme P."/>
            <person name="Rokni-Zadeh H."/>
            <person name="Van Noort V."/>
            <person name="Hofte M."/>
            <person name="Lavigne R."/>
            <person name="De Mot R."/>
        </authorList>
    </citation>
    <scope>NUCLEOTIDE SEQUENCE</scope>
    <source>
        <strain evidence="5">SWRI12</strain>
    </source>
</reference>